<gene>
    <name evidence="1" type="ORF">HDF25_003123</name>
</gene>
<comment type="caution">
    <text evidence="1">The sequence shown here is derived from an EMBL/GenBank/DDBJ whole genome shotgun (WGS) entry which is preliminary data.</text>
</comment>
<proteinExistence type="predicted"/>
<dbReference type="RefSeq" id="WP_184626259.1">
    <property type="nucleotide sequence ID" value="NZ_JACHCC010000008.1"/>
</dbReference>
<organism evidence="1 2">
    <name type="scientific">Pedobacter cryoconitis</name>
    <dbReference type="NCBI Taxonomy" id="188932"/>
    <lineage>
        <taxon>Bacteria</taxon>
        <taxon>Pseudomonadati</taxon>
        <taxon>Bacteroidota</taxon>
        <taxon>Sphingobacteriia</taxon>
        <taxon>Sphingobacteriales</taxon>
        <taxon>Sphingobacteriaceae</taxon>
        <taxon>Pedobacter</taxon>
    </lineage>
</organism>
<dbReference type="Pfam" id="PF14907">
    <property type="entry name" value="NTP_transf_5"/>
    <property type="match status" value="1"/>
</dbReference>
<evidence type="ECO:0000313" key="2">
    <source>
        <dbReference type="Proteomes" id="UP000521017"/>
    </source>
</evidence>
<dbReference type="InterPro" id="IPR039498">
    <property type="entry name" value="NTP_transf_5"/>
</dbReference>
<dbReference type="Proteomes" id="UP000521017">
    <property type="component" value="Unassembled WGS sequence"/>
</dbReference>
<protein>
    <submittedName>
        <fullName evidence="1">Uncharacterized protein</fullName>
    </submittedName>
</protein>
<reference evidence="1 2" key="1">
    <citation type="submission" date="2020-08" db="EMBL/GenBank/DDBJ databases">
        <title>Genomic Encyclopedia of Type Strains, Phase IV (KMG-V): Genome sequencing to study the core and pangenomes of soil and plant-associated prokaryotes.</title>
        <authorList>
            <person name="Whitman W."/>
        </authorList>
    </citation>
    <scope>NUCLEOTIDE SEQUENCE [LARGE SCALE GENOMIC DNA]</scope>
    <source>
        <strain evidence="1 2">M2T3</strain>
    </source>
</reference>
<sequence>MVSESRERKVQRAFISLLKIGLWNSVIDTFDIFILSSSEWLVLYQVAIAQTVEGLVFDAITKLPGQYQPPKMLALKWAVRIDAIERENLKKEKIIAEIAGLLKAHHIDVTLLKGSSLAVHYAKPLLRLSGDVDFYFENSDAFKKANQLIKQKGIKIKYGALNSTYYSWKGCEIEHHSKLIDIVNPFQKRYLKKMERQEADRKTPVILDGMKINSPSVLMTHIQVNAHILKHFLGFGIGLRQFCDVARLYFNTSQSLDCDQLKFAYKKLGIYNWMELTHSFLVHQLGLNPEFLPYQIQQCEDNQWLMNDVLNAGNFGFYSGQFSSAPQTHQERKHTMTWGLFPRFLKAQRYAHSEALWFPFSRIWSTLLRRRKI</sequence>
<name>A0A7X0MKQ5_9SPHI</name>
<accession>A0A7X0MKQ5</accession>
<dbReference type="AlphaFoldDB" id="A0A7X0MKQ5"/>
<evidence type="ECO:0000313" key="1">
    <source>
        <dbReference type="EMBL" id="MBB6500960.1"/>
    </source>
</evidence>
<dbReference type="EMBL" id="JACHCC010000008">
    <property type="protein sequence ID" value="MBB6500960.1"/>
    <property type="molecule type" value="Genomic_DNA"/>
</dbReference>